<evidence type="ECO:0000256" key="4">
    <source>
        <dbReference type="ARBA" id="ARBA00023136"/>
    </source>
</evidence>
<dbReference type="OrthoDB" id="10012223at2759"/>
<feature type="transmembrane region" description="Helical" evidence="5">
    <location>
        <begin position="256"/>
        <end position="276"/>
    </location>
</feature>
<name>A0A4V3XCQ5_9AGAM</name>
<keyword evidence="4 5" id="KW-0472">Membrane</keyword>
<keyword evidence="2 5" id="KW-0812">Transmembrane</keyword>
<keyword evidence="3 5" id="KW-1133">Transmembrane helix</keyword>
<evidence type="ECO:0000256" key="5">
    <source>
        <dbReference type="SAM" id="Phobius"/>
    </source>
</evidence>
<dbReference type="PANTHER" id="PTHR34292">
    <property type="entry name" value="OUTER SPORE WALL PROTEIN LDS1"/>
    <property type="match status" value="1"/>
</dbReference>
<sequence>MSKAPDKVAFEGDVAVRRLQHENALAAEARSRTRQERLAFPPIYVVVGVYRLITDKNLYIPTWDKCKHGFVRGAVVGLGWAVVSFNIQRAFIEIFLRNSPRVTGLSHESIFGYQFPFSVTTYATLLFVSNQVTHILRFFLSKNIRIARDRAWDQTMRSRGKGHEFWGPYIEEWAVPPHIDGWSWESWLGSYFGRVILLRGILLPLTFYPFVGIAVGAYLKAINTARYLHKQYFEVKKMSKDQVAVFMEERKWHYRAFGFAAALLESIPIIGLAFTVSNRVGAAMWAHDLEKRQHAVATGELKPIMPTLTVDNELKPMVGGWQDEKRKFI</sequence>
<dbReference type="EMBL" id="SGPK01000173">
    <property type="protein sequence ID" value="THH06833.1"/>
    <property type="molecule type" value="Genomic_DNA"/>
</dbReference>
<proteinExistence type="predicted"/>
<evidence type="ECO:0000256" key="2">
    <source>
        <dbReference type="ARBA" id="ARBA00022692"/>
    </source>
</evidence>
<evidence type="ECO:0000313" key="6">
    <source>
        <dbReference type="EMBL" id="THH06833.1"/>
    </source>
</evidence>
<protein>
    <submittedName>
        <fullName evidence="6">Uncharacterized protein</fullName>
    </submittedName>
</protein>
<evidence type="ECO:0000313" key="7">
    <source>
        <dbReference type="Proteomes" id="UP000308199"/>
    </source>
</evidence>
<dbReference type="AlphaFoldDB" id="A0A4V3XCQ5"/>
<dbReference type="InterPro" id="IPR059112">
    <property type="entry name" value="CysZ/EI24"/>
</dbReference>
<feature type="transmembrane region" description="Helical" evidence="5">
    <location>
        <begin position="196"/>
        <end position="219"/>
    </location>
</feature>
<dbReference type="Pfam" id="PF07264">
    <property type="entry name" value="EI24"/>
    <property type="match status" value="1"/>
</dbReference>
<accession>A0A4V3XCQ5</accession>
<reference evidence="6 7" key="1">
    <citation type="submission" date="2019-02" db="EMBL/GenBank/DDBJ databases">
        <title>Genome sequencing of the rare red list fungi Phellinidium pouzarii.</title>
        <authorList>
            <person name="Buettner E."/>
            <person name="Kellner H."/>
        </authorList>
    </citation>
    <scope>NUCLEOTIDE SEQUENCE [LARGE SCALE GENOMIC DNA]</scope>
    <source>
        <strain evidence="6 7">DSM 108285</strain>
    </source>
</reference>
<gene>
    <name evidence="6" type="ORF">EW145_g3817</name>
</gene>
<keyword evidence="7" id="KW-1185">Reference proteome</keyword>
<organism evidence="6 7">
    <name type="scientific">Phellinidium pouzarii</name>
    <dbReference type="NCBI Taxonomy" id="167371"/>
    <lineage>
        <taxon>Eukaryota</taxon>
        <taxon>Fungi</taxon>
        <taxon>Dikarya</taxon>
        <taxon>Basidiomycota</taxon>
        <taxon>Agaricomycotina</taxon>
        <taxon>Agaricomycetes</taxon>
        <taxon>Hymenochaetales</taxon>
        <taxon>Hymenochaetaceae</taxon>
        <taxon>Phellinidium</taxon>
    </lineage>
</organism>
<evidence type="ECO:0000256" key="3">
    <source>
        <dbReference type="ARBA" id="ARBA00022989"/>
    </source>
</evidence>
<evidence type="ECO:0000256" key="1">
    <source>
        <dbReference type="ARBA" id="ARBA00004141"/>
    </source>
</evidence>
<comment type="caution">
    <text evidence="6">The sequence shown here is derived from an EMBL/GenBank/DDBJ whole genome shotgun (WGS) entry which is preliminary data.</text>
</comment>
<comment type="subcellular location">
    <subcellularLocation>
        <location evidence="1">Membrane</location>
        <topology evidence="1">Multi-pass membrane protein</topology>
    </subcellularLocation>
</comment>
<dbReference type="InterPro" id="IPR052786">
    <property type="entry name" value="Spore_wall_assembly"/>
</dbReference>
<dbReference type="PANTHER" id="PTHR34292:SF2">
    <property type="entry name" value="OUTER SPORE WALL PROTEIN LDS1"/>
    <property type="match status" value="1"/>
</dbReference>
<dbReference type="Proteomes" id="UP000308199">
    <property type="component" value="Unassembled WGS sequence"/>
</dbReference>